<evidence type="ECO:0000313" key="11">
    <source>
        <dbReference type="Proteomes" id="UP001446871"/>
    </source>
</evidence>
<comment type="catalytic activity">
    <reaction evidence="7">
        <text>L-threonyl-[protein] + ATP = O-phospho-L-threonyl-[protein] + ADP + H(+)</text>
        <dbReference type="Rhea" id="RHEA:46608"/>
        <dbReference type="Rhea" id="RHEA-COMP:11060"/>
        <dbReference type="Rhea" id="RHEA-COMP:11605"/>
        <dbReference type="ChEBI" id="CHEBI:15378"/>
        <dbReference type="ChEBI" id="CHEBI:30013"/>
        <dbReference type="ChEBI" id="CHEBI:30616"/>
        <dbReference type="ChEBI" id="CHEBI:61977"/>
        <dbReference type="ChEBI" id="CHEBI:456216"/>
        <dbReference type="EC" id="2.7.11.1"/>
    </reaction>
</comment>
<name>A0ABR1V9C7_9PEZI</name>
<evidence type="ECO:0000313" key="10">
    <source>
        <dbReference type="EMBL" id="KAK8067810.1"/>
    </source>
</evidence>
<dbReference type="Proteomes" id="UP001446871">
    <property type="component" value="Unassembled WGS sequence"/>
</dbReference>
<accession>A0ABR1V9C7</accession>
<dbReference type="SUPFAM" id="SSF56112">
    <property type="entry name" value="Protein kinase-like (PK-like)"/>
    <property type="match status" value="1"/>
</dbReference>
<dbReference type="Gene3D" id="1.10.510.10">
    <property type="entry name" value="Transferase(Phosphotransferase) domain 1"/>
    <property type="match status" value="1"/>
</dbReference>
<dbReference type="EMBL" id="JAQQWM010000004">
    <property type="protein sequence ID" value="KAK8067810.1"/>
    <property type="molecule type" value="Genomic_DNA"/>
</dbReference>
<dbReference type="PANTHER" id="PTHR47634:SF9">
    <property type="entry name" value="PROTEIN KINASE DOMAIN-CONTAINING PROTEIN-RELATED"/>
    <property type="match status" value="1"/>
</dbReference>
<comment type="caution">
    <text evidence="10">The sequence shown here is derived from an EMBL/GenBank/DDBJ whole genome shotgun (WGS) entry which is preliminary data.</text>
</comment>
<evidence type="ECO:0000256" key="3">
    <source>
        <dbReference type="ARBA" id="ARBA00022679"/>
    </source>
</evidence>
<comment type="catalytic activity">
    <reaction evidence="8">
        <text>L-seryl-[protein] + ATP = O-phospho-L-seryl-[protein] + ADP + H(+)</text>
        <dbReference type="Rhea" id="RHEA:17989"/>
        <dbReference type="Rhea" id="RHEA-COMP:9863"/>
        <dbReference type="Rhea" id="RHEA-COMP:11604"/>
        <dbReference type="ChEBI" id="CHEBI:15378"/>
        <dbReference type="ChEBI" id="CHEBI:29999"/>
        <dbReference type="ChEBI" id="CHEBI:30616"/>
        <dbReference type="ChEBI" id="CHEBI:83421"/>
        <dbReference type="ChEBI" id="CHEBI:456216"/>
        <dbReference type="EC" id="2.7.11.1"/>
    </reaction>
</comment>
<gene>
    <name evidence="10" type="ORF">PG996_006922</name>
</gene>
<dbReference type="PROSITE" id="PS50011">
    <property type="entry name" value="PROTEIN_KINASE_DOM"/>
    <property type="match status" value="1"/>
</dbReference>
<keyword evidence="3" id="KW-0808">Transferase</keyword>
<sequence length="403" mass="46324">MASLLRRLPWPGRAWRPITFSNPNFTRISLDEKIEEELFPDYVASHYYPVRVGEVLRDRYQIVGKLGFGATSTVWLARDLDGRRHVTLKLVVNSESMGKQLEHELSMYRHISSSVVKHPGREAVRNLLDSFDVAGPDGSHRCLVHPPLWESALTFLHRNPVRRLPSPVLAFILRRLFLAMDFLHSECQIIHTDGGADCHGTDIKADNIMFGINDDSVFTKFEEQELHDPSPRKLVDDGRVIYLSRELQMPKDWGAPVLCDFGSAVIDDKEHLEDVQPDVYRAPEVILEASWSNKIDIWNTGCMIWDLFEVGHLFTGQDAEHETYRSRAHLAEIAVLLGQPPKALLQSGKSSHKFFTDQERETQLEGENRKKFLAMMWKMLQWDPVKRSSAKELAEDEWIMDNI</sequence>
<evidence type="ECO:0000256" key="8">
    <source>
        <dbReference type="ARBA" id="ARBA00048679"/>
    </source>
</evidence>
<keyword evidence="5" id="KW-0418">Kinase</keyword>
<dbReference type="EC" id="2.7.11.1" evidence="1"/>
<evidence type="ECO:0000256" key="6">
    <source>
        <dbReference type="ARBA" id="ARBA00022840"/>
    </source>
</evidence>
<evidence type="ECO:0000256" key="4">
    <source>
        <dbReference type="ARBA" id="ARBA00022741"/>
    </source>
</evidence>
<evidence type="ECO:0000256" key="7">
    <source>
        <dbReference type="ARBA" id="ARBA00047899"/>
    </source>
</evidence>
<dbReference type="Gene3D" id="3.30.200.20">
    <property type="entry name" value="Phosphorylase Kinase, domain 1"/>
    <property type="match status" value="1"/>
</dbReference>
<dbReference type="InterPro" id="IPR051334">
    <property type="entry name" value="SRPK"/>
</dbReference>
<keyword evidence="4" id="KW-0547">Nucleotide-binding</keyword>
<dbReference type="InterPro" id="IPR000719">
    <property type="entry name" value="Prot_kinase_dom"/>
</dbReference>
<dbReference type="PANTHER" id="PTHR47634">
    <property type="entry name" value="PROTEIN KINASE DOMAIN-CONTAINING PROTEIN-RELATED"/>
    <property type="match status" value="1"/>
</dbReference>
<dbReference type="Pfam" id="PF00069">
    <property type="entry name" value="Pkinase"/>
    <property type="match status" value="1"/>
</dbReference>
<dbReference type="SMART" id="SM00220">
    <property type="entry name" value="S_TKc"/>
    <property type="match status" value="1"/>
</dbReference>
<keyword evidence="2" id="KW-0723">Serine/threonine-protein kinase</keyword>
<dbReference type="InterPro" id="IPR011009">
    <property type="entry name" value="Kinase-like_dom_sf"/>
</dbReference>
<evidence type="ECO:0000256" key="2">
    <source>
        <dbReference type="ARBA" id="ARBA00022527"/>
    </source>
</evidence>
<evidence type="ECO:0000259" key="9">
    <source>
        <dbReference type="PROSITE" id="PS50011"/>
    </source>
</evidence>
<keyword evidence="11" id="KW-1185">Reference proteome</keyword>
<evidence type="ECO:0000256" key="5">
    <source>
        <dbReference type="ARBA" id="ARBA00022777"/>
    </source>
</evidence>
<evidence type="ECO:0000256" key="1">
    <source>
        <dbReference type="ARBA" id="ARBA00012513"/>
    </source>
</evidence>
<reference evidence="10 11" key="1">
    <citation type="submission" date="2023-01" db="EMBL/GenBank/DDBJ databases">
        <title>Analysis of 21 Apiospora genomes using comparative genomics revels a genus with tremendous synthesis potential of carbohydrate active enzymes and secondary metabolites.</title>
        <authorList>
            <person name="Sorensen T."/>
        </authorList>
    </citation>
    <scope>NUCLEOTIDE SEQUENCE [LARGE SCALE GENOMIC DNA]</scope>
    <source>
        <strain evidence="10 11">CBS 83171</strain>
    </source>
</reference>
<protein>
    <recommendedName>
        <fullName evidence="1">non-specific serine/threonine protein kinase</fullName>
        <ecNumber evidence="1">2.7.11.1</ecNumber>
    </recommendedName>
</protein>
<feature type="domain" description="Protein kinase" evidence="9">
    <location>
        <begin position="60"/>
        <end position="399"/>
    </location>
</feature>
<keyword evidence="6" id="KW-0067">ATP-binding</keyword>
<proteinExistence type="predicted"/>
<organism evidence="10 11">
    <name type="scientific">Apiospora saccharicola</name>
    <dbReference type="NCBI Taxonomy" id="335842"/>
    <lineage>
        <taxon>Eukaryota</taxon>
        <taxon>Fungi</taxon>
        <taxon>Dikarya</taxon>
        <taxon>Ascomycota</taxon>
        <taxon>Pezizomycotina</taxon>
        <taxon>Sordariomycetes</taxon>
        <taxon>Xylariomycetidae</taxon>
        <taxon>Amphisphaeriales</taxon>
        <taxon>Apiosporaceae</taxon>
        <taxon>Apiospora</taxon>
    </lineage>
</organism>